<dbReference type="PANTHER" id="PTHR30244">
    <property type="entry name" value="TRANSAMINASE"/>
    <property type="match status" value="1"/>
</dbReference>
<dbReference type="PIRSF" id="PIRSF000390">
    <property type="entry name" value="PLP_StrS"/>
    <property type="match status" value="1"/>
</dbReference>
<keyword evidence="1" id="KW-0032">Aminotransferase</keyword>
<dbReference type="SUPFAM" id="SSF53383">
    <property type="entry name" value="PLP-dependent transferases"/>
    <property type="match status" value="1"/>
</dbReference>
<accession>A0A6H1QTT0</accession>
<dbReference type="GO" id="GO:0008483">
    <property type="term" value="F:transaminase activity"/>
    <property type="evidence" value="ECO:0007669"/>
    <property type="project" value="UniProtKB-KW"/>
</dbReference>
<proteinExistence type="predicted"/>
<keyword evidence="1" id="KW-0808">Transferase</keyword>
<dbReference type="GO" id="GO:0000271">
    <property type="term" value="P:polysaccharide biosynthetic process"/>
    <property type="evidence" value="ECO:0007669"/>
    <property type="project" value="TreeGrafter"/>
</dbReference>
<gene>
    <name evidence="1" type="ORF">orf00052</name>
</gene>
<protein>
    <submittedName>
        <fullName evidence="1">DegT/DnrJ/EryC1/StrS aminotransferase family protein</fullName>
    </submittedName>
</protein>
<dbReference type="InterPro" id="IPR015424">
    <property type="entry name" value="PyrdxlP-dep_Trfase"/>
</dbReference>
<name>A0A6H1QTT0_9PHYC</name>
<dbReference type="Gene3D" id="3.40.640.10">
    <property type="entry name" value="Type I PLP-dependent aspartate aminotransferase-like (Major domain)"/>
    <property type="match status" value="1"/>
</dbReference>
<dbReference type="Gene3D" id="3.90.1150.10">
    <property type="entry name" value="Aspartate Aminotransferase, domain 1"/>
    <property type="match status" value="1"/>
</dbReference>
<dbReference type="EMBL" id="MN688676">
    <property type="protein sequence ID" value="QIZ31089.1"/>
    <property type="molecule type" value="Genomic_DNA"/>
</dbReference>
<organism evidence="1">
    <name type="scientific">Ostreococcus mediterraneus virus 2</name>
    <dbReference type="NCBI Taxonomy" id="2726183"/>
    <lineage>
        <taxon>Viruses</taxon>
        <taxon>Varidnaviria</taxon>
        <taxon>Bamfordvirae</taxon>
        <taxon>Nucleocytoviricota</taxon>
        <taxon>Megaviricetes</taxon>
        <taxon>Algavirales</taxon>
        <taxon>Phycodnaviridae</taxon>
        <taxon>Prasinovirus</taxon>
    </lineage>
</organism>
<reference evidence="1" key="1">
    <citation type="journal article" date="2020" name="Sci. Adv.">
        <title>Virus-host coexistence in phytoplankton through the genomic lens.</title>
        <authorList>
            <person name="Yau S."/>
            <person name="Krasovec M."/>
            <person name="Benites L.F."/>
            <person name="Rombauts S."/>
            <person name="Groussin M."/>
            <person name="Vancaester E."/>
            <person name="Aury J.M."/>
            <person name="Derelle E."/>
            <person name="Desdevises Y."/>
            <person name="Escande M.L."/>
            <person name="Grimsley N."/>
            <person name="Guy J."/>
            <person name="Moreau H."/>
            <person name="Sanchez-Brosseau S."/>
            <person name="van de Peer Y."/>
            <person name="Vandepoele K."/>
            <person name="Gourbiere S."/>
            <person name="Piganeau G."/>
        </authorList>
    </citation>
    <scope>NUCLEOTIDE SEQUENCE</scope>
    <source>
        <strain evidence="1">OmV2</strain>
    </source>
</reference>
<dbReference type="InterPro" id="IPR015421">
    <property type="entry name" value="PyrdxlP-dep_Trfase_major"/>
</dbReference>
<evidence type="ECO:0000313" key="1">
    <source>
        <dbReference type="EMBL" id="QIZ31089.1"/>
    </source>
</evidence>
<dbReference type="InterPro" id="IPR015422">
    <property type="entry name" value="PyrdxlP-dep_Trfase_small"/>
</dbReference>
<dbReference type="InterPro" id="IPR000653">
    <property type="entry name" value="DegT/StrS_aminotransferase"/>
</dbReference>
<sequence>MPKKVWYAPNKFESYGEEEIKAVEACLRDGWLAGFGDRSVEFEKRVADTFGKRHGLFVNSGSSAILLGLCALDLPKGGEVVTPACGFSTTVAPLVQLGLKPVFCDVGLNTYVPSVEDLKKVVTPDTKCILLPNLIGNVPNWGAIREAFPGVILFEDSADTITKNACTDISTTSFYASHVITAGGVGGMVMFNDDAHLKRALMFRDWGRIGDNIEEPSERFNHSVDGIPYDWKFLYGVAGYHLKACEMNAAFGLVQMDKLEGFLATRRQMIERYLENLKTCPYYTLPDDSVKPNWLAIPLQCMNRLELVNFLEKNDVQTRVTFAGNITRHPAFREYLDDFENADKIMRNGFLLGAHHGMTLEDVDRVCDLLKKFANMKLGKYFH</sequence>
<dbReference type="GO" id="GO:0030170">
    <property type="term" value="F:pyridoxal phosphate binding"/>
    <property type="evidence" value="ECO:0007669"/>
    <property type="project" value="TreeGrafter"/>
</dbReference>
<dbReference type="Pfam" id="PF01041">
    <property type="entry name" value="DegT_DnrJ_EryC1"/>
    <property type="match status" value="1"/>
</dbReference>
<dbReference type="PANTHER" id="PTHR30244:SF34">
    <property type="entry name" value="DTDP-4-AMINO-4,6-DIDEOXYGALACTOSE TRANSAMINASE"/>
    <property type="match status" value="1"/>
</dbReference>